<evidence type="ECO:0000313" key="1">
    <source>
        <dbReference type="EMBL" id="CAH3043690.1"/>
    </source>
</evidence>
<dbReference type="Proteomes" id="UP001159405">
    <property type="component" value="Unassembled WGS sequence"/>
</dbReference>
<proteinExistence type="predicted"/>
<gene>
    <name evidence="1" type="ORF">PLOB_00002595</name>
</gene>
<keyword evidence="2" id="KW-1185">Reference proteome</keyword>
<evidence type="ECO:0000313" key="2">
    <source>
        <dbReference type="Proteomes" id="UP001159405"/>
    </source>
</evidence>
<sequence length="130" mass="14496">PASCTTSENCNFLITYNATNSTHAEFELSGKGDWIAVGFSDDQLMVPLRVVHFDQSGHFGRSDRNVPFHLTKLLSPVNTDILMCVNNQSLSGHHYATNRSRPPRTNPTPAAIQFIEQADENNTIKCRHVI</sequence>
<reference evidence="1 2" key="1">
    <citation type="submission" date="2022-05" db="EMBL/GenBank/DDBJ databases">
        <authorList>
            <consortium name="Genoscope - CEA"/>
            <person name="William W."/>
        </authorList>
    </citation>
    <scope>NUCLEOTIDE SEQUENCE [LARGE SCALE GENOMIC DNA]</scope>
</reference>
<evidence type="ECO:0008006" key="3">
    <source>
        <dbReference type="Google" id="ProtNLM"/>
    </source>
</evidence>
<dbReference type="EMBL" id="CALNXK010000011">
    <property type="protein sequence ID" value="CAH3043690.1"/>
    <property type="molecule type" value="Genomic_DNA"/>
</dbReference>
<feature type="non-terminal residue" evidence="1">
    <location>
        <position position="1"/>
    </location>
</feature>
<accession>A0ABN8N7Y0</accession>
<organism evidence="1 2">
    <name type="scientific">Porites lobata</name>
    <dbReference type="NCBI Taxonomy" id="104759"/>
    <lineage>
        <taxon>Eukaryota</taxon>
        <taxon>Metazoa</taxon>
        <taxon>Cnidaria</taxon>
        <taxon>Anthozoa</taxon>
        <taxon>Hexacorallia</taxon>
        <taxon>Scleractinia</taxon>
        <taxon>Fungiina</taxon>
        <taxon>Poritidae</taxon>
        <taxon>Porites</taxon>
    </lineage>
</organism>
<comment type="caution">
    <text evidence="1">The sequence shown here is derived from an EMBL/GenBank/DDBJ whole genome shotgun (WGS) entry which is preliminary data.</text>
</comment>
<protein>
    <recommendedName>
        <fullName evidence="3">DOMON domain-containing protein</fullName>
    </recommendedName>
</protein>
<name>A0ABN8N7Y0_9CNID</name>